<protein>
    <submittedName>
        <fullName evidence="2">Uncharacterized protein</fullName>
    </submittedName>
</protein>
<dbReference type="Ensembl" id="ENSGAGT00000022616.1">
    <property type="protein sequence ID" value="ENSGAGP00000019850.1"/>
    <property type="gene ID" value="ENSGAGG00000014623.1"/>
</dbReference>
<evidence type="ECO:0000256" key="1">
    <source>
        <dbReference type="SAM" id="MobiDB-lite"/>
    </source>
</evidence>
<reference evidence="3" key="1">
    <citation type="journal article" date="2017" name="PLoS ONE">
        <title>The Agassiz's desert tortoise genome provides a resource for the conservation of a threatened species.</title>
        <authorList>
            <person name="Tollis M."/>
            <person name="DeNardo D.F."/>
            <person name="Cornelius J.A."/>
            <person name="Dolby G.A."/>
            <person name="Edwards T."/>
            <person name="Henen B.T."/>
            <person name="Karl A.E."/>
            <person name="Murphy R.W."/>
            <person name="Kusumi K."/>
        </authorList>
    </citation>
    <scope>NUCLEOTIDE SEQUENCE [LARGE SCALE GENOMIC DNA]</scope>
</reference>
<accession>A0A452HXE0</accession>
<sequence length="86" mass="9852">LHMRELKGKRSHCPTLLSGSSPRIKNETRLNYSKNYAVEGSVSDECLSYYKDLCKAKLPQLPIIMKAKLFRGRIEKIKEVGRICVL</sequence>
<evidence type="ECO:0000313" key="2">
    <source>
        <dbReference type="Ensembl" id="ENSGAGP00000019850.1"/>
    </source>
</evidence>
<name>A0A452HXE0_9SAUR</name>
<dbReference type="AlphaFoldDB" id="A0A452HXE0"/>
<dbReference type="STRING" id="38772.ENSGAGP00000019850"/>
<feature type="region of interest" description="Disordered" evidence="1">
    <location>
        <begin position="1"/>
        <end position="20"/>
    </location>
</feature>
<dbReference type="Gene3D" id="3.100.10.10">
    <property type="match status" value="1"/>
</dbReference>
<evidence type="ECO:0000313" key="3">
    <source>
        <dbReference type="Proteomes" id="UP000291020"/>
    </source>
</evidence>
<reference evidence="2" key="3">
    <citation type="submission" date="2025-09" db="UniProtKB">
        <authorList>
            <consortium name="Ensembl"/>
        </authorList>
    </citation>
    <scope>IDENTIFICATION</scope>
</reference>
<proteinExistence type="predicted"/>
<dbReference type="Proteomes" id="UP000291020">
    <property type="component" value="Unassembled WGS sequence"/>
</dbReference>
<reference evidence="2" key="2">
    <citation type="submission" date="2025-08" db="UniProtKB">
        <authorList>
            <consortium name="Ensembl"/>
        </authorList>
    </citation>
    <scope>IDENTIFICATION</scope>
</reference>
<organism evidence="2 3">
    <name type="scientific">Gopherus agassizii</name>
    <name type="common">Agassiz's desert tortoise</name>
    <dbReference type="NCBI Taxonomy" id="38772"/>
    <lineage>
        <taxon>Eukaryota</taxon>
        <taxon>Metazoa</taxon>
        <taxon>Chordata</taxon>
        <taxon>Craniata</taxon>
        <taxon>Vertebrata</taxon>
        <taxon>Euteleostomi</taxon>
        <taxon>Archelosauria</taxon>
        <taxon>Testudinata</taxon>
        <taxon>Testudines</taxon>
        <taxon>Cryptodira</taxon>
        <taxon>Durocryptodira</taxon>
        <taxon>Testudinoidea</taxon>
        <taxon>Testudinidae</taxon>
        <taxon>Gopherus</taxon>
    </lineage>
</organism>
<keyword evidence="3" id="KW-1185">Reference proteome</keyword>